<dbReference type="RefSeq" id="WP_171472565.1">
    <property type="nucleotide sequence ID" value="NZ_CP053452.2"/>
</dbReference>
<proteinExistence type="predicted"/>
<dbReference type="Gene3D" id="3.40.50.410">
    <property type="entry name" value="von Willebrand factor, type A domain"/>
    <property type="match status" value="1"/>
</dbReference>
<dbReference type="EMBL" id="CP053452">
    <property type="protein sequence ID" value="QJW97123.1"/>
    <property type="molecule type" value="Genomic_DNA"/>
</dbReference>
<reference evidence="2" key="1">
    <citation type="submission" date="2020-05" db="EMBL/GenBank/DDBJ databases">
        <title>Frigoriglobus tundricola gen. nov., sp. nov., a psychrotolerant cellulolytic planctomycete of the family Gemmataceae with two divergent copies of 16S rRNA gene.</title>
        <authorList>
            <person name="Kulichevskaya I.S."/>
            <person name="Ivanova A.A."/>
            <person name="Naumoff D.G."/>
            <person name="Beletsky A.V."/>
            <person name="Rijpstra W.I.C."/>
            <person name="Sinninghe Damste J.S."/>
            <person name="Mardanov A.V."/>
            <person name="Ravin N.V."/>
            <person name="Dedysh S.N."/>
        </authorList>
    </citation>
    <scope>NUCLEOTIDE SEQUENCE [LARGE SCALE GENOMIC DNA]</scope>
    <source>
        <strain evidence="2">PL17</strain>
    </source>
</reference>
<sequence length="876" mass="93232">MAGCVRSTFNSSNVTTASNYQSLNPDPVVPGYGHYVANQGSLVATQNLTDATGEAIPRNNYTIATPAGPPLINNFYFDPSNVSNPATPAYPLSLNGSGGPNLVNAFQRWAPSVSAAGNSDTYTAATYNFSGYNAFDTGTGSNPRGPTPAPSSFMTMTDSGGVTYVGDRARRRSGAIDKTTTNWSSGNNVAAYHAADLLGYAALPSGFAANWLNFRDPVWEAYGYDLDVVKYRAARGSGAPTNPASYLTANGGSTANILVPAADRFQGYSMGPGYWGKTFFMWPPDPRFDPTANVLTPDPNNTAYDKSGKPICDWRRRFFLSGSSTATPPYFDPQAQNVDAALLNASSMVFGPLSTTTSTLVPGTGVNNVFVATGPPVTTPAYTTPAYTSPGYYTYNSNDQPPVYHPPVYHPAVNHPATTTTPGYWSNPAKYTTTTVTNTVNYAAVLQWLKTGPQTLPPNLRAGRVLYYSSIPDDVNTATGTAQQVLDKAFWKNYIDFVFGLGNYTASSNLYGPADSWSASAFSIPTAATSSYQFSWESAGKLPYQRYTDSPRRPRLHLWFGPLSMLHFLTASQGTSSTTYNWLAGTSYQAHSWQLKAGMNAVLADMKNNHPNDYAGLVYFSSTYAGVRSPLGQDYTALQNALFYPKSLYPYVNAGNLTHELRPYTNTSLTGYSLDDIPNAGGTTDPNNGLAYAFNLLSPSTVTAAVAAGTGGGRRGAQKLVIFETDGVPNTYRALTFNAQGYNSYYTSGAATGTPNGDPTAMNPAYAVIQQMVKPMVATAAGAADSGLSLPNAPARVYPVAFGDLFDPTLSPNASIAPTAIQFLANCASYGGTGPAGATTLPSTQIITGTYTNRINNLRNCMQQIFQSGVCVVLVQ</sequence>
<gene>
    <name evidence="1" type="ORF">FTUN_4688</name>
</gene>
<dbReference type="Proteomes" id="UP000503447">
    <property type="component" value="Chromosome"/>
</dbReference>
<name>A0A6M5YV64_9BACT</name>
<dbReference type="KEGG" id="ftj:FTUN_4688"/>
<keyword evidence="2" id="KW-1185">Reference proteome</keyword>
<organism evidence="1 2">
    <name type="scientific">Frigoriglobus tundricola</name>
    <dbReference type="NCBI Taxonomy" id="2774151"/>
    <lineage>
        <taxon>Bacteria</taxon>
        <taxon>Pseudomonadati</taxon>
        <taxon>Planctomycetota</taxon>
        <taxon>Planctomycetia</taxon>
        <taxon>Gemmatales</taxon>
        <taxon>Gemmataceae</taxon>
        <taxon>Frigoriglobus</taxon>
    </lineage>
</organism>
<protein>
    <submittedName>
        <fullName evidence="1">Uncharacterized protein</fullName>
    </submittedName>
</protein>
<evidence type="ECO:0000313" key="2">
    <source>
        <dbReference type="Proteomes" id="UP000503447"/>
    </source>
</evidence>
<accession>A0A6M5YV64</accession>
<dbReference type="AlphaFoldDB" id="A0A6M5YV64"/>
<dbReference type="InterPro" id="IPR036465">
    <property type="entry name" value="vWFA_dom_sf"/>
</dbReference>
<evidence type="ECO:0000313" key="1">
    <source>
        <dbReference type="EMBL" id="QJW97123.1"/>
    </source>
</evidence>
<dbReference type="SUPFAM" id="SSF53300">
    <property type="entry name" value="vWA-like"/>
    <property type="match status" value="1"/>
</dbReference>